<comment type="caution">
    <text evidence="1">The sequence shown here is derived from an EMBL/GenBank/DDBJ whole genome shotgun (WGS) entry which is preliminary data.</text>
</comment>
<dbReference type="Proteomes" id="UP001186974">
    <property type="component" value="Unassembled WGS sequence"/>
</dbReference>
<proteinExistence type="predicted"/>
<organism evidence="1 2">
    <name type="scientific">Coniosporium uncinatum</name>
    <dbReference type="NCBI Taxonomy" id="93489"/>
    <lineage>
        <taxon>Eukaryota</taxon>
        <taxon>Fungi</taxon>
        <taxon>Dikarya</taxon>
        <taxon>Ascomycota</taxon>
        <taxon>Pezizomycotina</taxon>
        <taxon>Dothideomycetes</taxon>
        <taxon>Dothideomycetes incertae sedis</taxon>
        <taxon>Coniosporium</taxon>
    </lineage>
</organism>
<protein>
    <submittedName>
        <fullName evidence="1">Uncharacterized protein</fullName>
    </submittedName>
</protein>
<dbReference type="EMBL" id="JAWDJW010007266">
    <property type="protein sequence ID" value="KAK3062493.1"/>
    <property type="molecule type" value="Genomic_DNA"/>
</dbReference>
<feature type="non-terminal residue" evidence="1">
    <location>
        <position position="1"/>
    </location>
</feature>
<keyword evidence="2" id="KW-1185">Reference proteome</keyword>
<sequence>HLRLRTRFLCPAVFSAIDPESFSNTPVKTAIIGPIEDTPKSALETAVLIFGYFQTPSTIKPIYHRAATTKPCLSATQTSSTDRARLRIAEVARRLVDAGALPEIKVFRLVEPQDLSTAGLGAGAVRDSLEHRCFKVGDVIADTTTTVPWRQLWRGETSRSAEGDVGGGQETQTQTQRLSAIRMSDGEFISASLEDLSDVVEGECWTETSTGERFPGAHRDSRVALENHTVFKRPRLRTMESVRREAVWDEVWRREEVLGRETLGSTVVEGLGDVAAAREVLPVGWALNLEGRLVSFGAGQ</sequence>
<evidence type="ECO:0000313" key="2">
    <source>
        <dbReference type="Proteomes" id="UP001186974"/>
    </source>
</evidence>
<evidence type="ECO:0000313" key="1">
    <source>
        <dbReference type="EMBL" id="KAK3062493.1"/>
    </source>
</evidence>
<reference evidence="1" key="1">
    <citation type="submission" date="2024-09" db="EMBL/GenBank/DDBJ databases">
        <title>Black Yeasts Isolated from many extreme environments.</title>
        <authorList>
            <person name="Coleine C."/>
            <person name="Stajich J.E."/>
            <person name="Selbmann L."/>
        </authorList>
    </citation>
    <scope>NUCLEOTIDE SEQUENCE</scope>
    <source>
        <strain evidence="1">CCFEE 5737</strain>
    </source>
</reference>
<gene>
    <name evidence="1" type="ORF">LTS18_003949</name>
</gene>
<name>A0ACC3D6K9_9PEZI</name>
<accession>A0ACC3D6K9</accession>